<protein>
    <submittedName>
        <fullName evidence="1">Uncharacterized protein</fullName>
    </submittedName>
</protein>
<proteinExistence type="predicted"/>
<dbReference type="KEGG" id="pglu:A3958_09010"/>
<name>A0A163IT44_9BACL</name>
<reference evidence="1" key="1">
    <citation type="journal article" date="2016" name="Genome Announc.">
        <title>Draft genomes of two strains of Paenibacillus glucanolyticus with capability to degrade lignocellulose.</title>
        <authorList>
            <person name="Mathews S.L."/>
            <person name="Pawlak J."/>
            <person name="Grunden A.M."/>
        </authorList>
    </citation>
    <scope>NUCLEOTIDE SEQUENCE [LARGE SCALE GENOMIC DNA]</scope>
    <source>
        <strain evidence="1">SLM1</strain>
    </source>
</reference>
<dbReference type="EMBL" id="LWMH01000001">
    <property type="protein sequence ID" value="KZS46144.1"/>
    <property type="molecule type" value="Genomic_DNA"/>
</dbReference>
<dbReference type="AlphaFoldDB" id="A0A163IT44"/>
<gene>
    <name evidence="1" type="ORF">AWU65_09515</name>
</gene>
<comment type="caution">
    <text evidence="1">The sequence shown here is derived from an EMBL/GenBank/DDBJ whole genome shotgun (WGS) entry which is preliminary data.</text>
</comment>
<evidence type="ECO:0000313" key="1">
    <source>
        <dbReference type="EMBL" id="KZS46144.1"/>
    </source>
</evidence>
<keyword evidence="2" id="KW-1185">Reference proteome</keyword>
<organism evidence="1 2">
    <name type="scientific">Paenibacillus glucanolyticus</name>
    <dbReference type="NCBI Taxonomy" id="59843"/>
    <lineage>
        <taxon>Bacteria</taxon>
        <taxon>Bacillati</taxon>
        <taxon>Bacillota</taxon>
        <taxon>Bacilli</taxon>
        <taxon>Bacillales</taxon>
        <taxon>Paenibacillaceae</taxon>
        <taxon>Paenibacillus</taxon>
    </lineage>
</organism>
<dbReference type="GeneID" id="97552450"/>
<dbReference type="Proteomes" id="UP000076796">
    <property type="component" value="Unassembled WGS sequence"/>
</dbReference>
<accession>A0A163IT44</accession>
<sequence length="82" mass="9316">MKIIKTKRDLVMLHRVGALPAALLDQVEDYFNQLSVELEDEFEIDFCLGAQGYIVVLKAGDNVRDLGNFRLSREDGSKEPNF</sequence>
<evidence type="ECO:0000313" key="2">
    <source>
        <dbReference type="Proteomes" id="UP000076796"/>
    </source>
</evidence>
<dbReference type="RefSeq" id="WP_036640454.1">
    <property type="nucleotide sequence ID" value="NZ_CBCSBX010000007.1"/>
</dbReference>
<dbReference type="OrthoDB" id="2469976at2"/>